<dbReference type="CDD" id="cd07571">
    <property type="entry name" value="ALP_N-acyl_transferase"/>
    <property type="match status" value="1"/>
</dbReference>
<dbReference type="Pfam" id="PF20154">
    <property type="entry name" value="LNT_N"/>
    <property type="match status" value="1"/>
</dbReference>
<feature type="transmembrane region" description="Helical" evidence="8">
    <location>
        <begin position="126"/>
        <end position="149"/>
    </location>
</feature>
<dbReference type="SUPFAM" id="SSF56317">
    <property type="entry name" value="Carbon-nitrogen hydrolase"/>
    <property type="match status" value="1"/>
</dbReference>
<accession>A0A0M0F6J7</accession>
<dbReference type="GO" id="GO:0005886">
    <property type="term" value="C:plasma membrane"/>
    <property type="evidence" value="ECO:0007669"/>
    <property type="project" value="UniProtKB-SubCell"/>
</dbReference>
<feature type="transmembrane region" description="Helical" evidence="8">
    <location>
        <begin position="77"/>
        <end position="93"/>
    </location>
</feature>
<evidence type="ECO:0000256" key="9">
    <source>
        <dbReference type="SAM" id="MobiDB-lite"/>
    </source>
</evidence>
<gene>
    <name evidence="8" type="primary">lnt</name>
    <name evidence="11" type="ORF">M768_19710</name>
</gene>
<dbReference type="EMBL" id="ATNL01000010">
    <property type="protein sequence ID" value="KON72821.1"/>
    <property type="molecule type" value="Genomic_DNA"/>
</dbReference>
<evidence type="ECO:0000313" key="12">
    <source>
        <dbReference type="Proteomes" id="UP000037387"/>
    </source>
</evidence>
<evidence type="ECO:0000256" key="5">
    <source>
        <dbReference type="ARBA" id="ARBA00022989"/>
    </source>
</evidence>
<keyword evidence="5 8" id="KW-1133">Transmembrane helix</keyword>
<organism evidence="11 12">
    <name type="scientific">Cellulosimicrobium cellulans F16</name>
    <dbReference type="NCBI Taxonomy" id="1350482"/>
    <lineage>
        <taxon>Bacteria</taxon>
        <taxon>Bacillati</taxon>
        <taxon>Actinomycetota</taxon>
        <taxon>Actinomycetes</taxon>
        <taxon>Micrococcales</taxon>
        <taxon>Promicromonosporaceae</taxon>
        <taxon>Cellulosimicrobium</taxon>
    </lineage>
</organism>
<evidence type="ECO:0000256" key="8">
    <source>
        <dbReference type="HAMAP-Rule" id="MF_01148"/>
    </source>
</evidence>
<sequence length="575" mass="59723">MHAPEPTAAPAGRSRPVGPDAPATISSAPAAGPTETGPDVPGAADARTRVGTPSRPLTLLLALAGGLVTDAAFPDRGWWPLAFVGVAALFWALRRDGARWGFLVGLVWGLAFFLPHLWWANYATETVPWVALSVMEACFVAVLGAAWVWARRWPWLAGRPWAQAVAFALLFVGVEQARTEVPFGGFPWGRLAFSQADSPLGRAASLGGEVLVSLLVALAGSLLAVAVLALVRRRGGVTGVVVPVAVAGALVAAPLLVPLDTRAEAGTLAVGAVQGNVGEPGLGSFANRAEVLNNHLQGTVALLDQVEPGDLDVVLWPENGSDLDPQTAPDVARAIDDAAREVGAPILVGAQEYPETGGRYNVSLLWEPGAGVVDRYAKQHPAPFGEYIPLRSLLRIFSDQVDRVSIDMIPGTETGVVDLASERLGRTVPLGVVICFEVAYDGLVNDAVDAGAEVLVVQTNNASFGYTAESTQQLAMSRLRAVSTGRATVQVSTVGVSGVIAPDGTLLQSTGLFTADQLVADLPLRTSLTPAVQAGDWPGRVVEVLALGLLAAGVVGAVRERRAVRASAATGDAAR</sequence>
<proteinExistence type="inferred from homology"/>
<comment type="subcellular location">
    <subcellularLocation>
        <location evidence="1 8">Cell membrane</location>
        <topology evidence="1 8">Multi-pass membrane protein</topology>
    </subcellularLocation>
</comment>
<comment type="caution">
    <text evidence="11">The sequence shown here is derived from an EMBL/GenBank/DDBJ whole genome shotgun (WGS) entry which is preliminary data.</text>
</comment>
<dbReference type="InterPro" id="IPR045378">
    <property type="entry name" value="LNT_N"/>
</dbReference>
<evidence type="ECO:0000256" key="2">
    <source>
        <dbReference type="ARBA" id="ARBA00022475"/>
    </source>
</evidence>
<evidence type="ECO:0000256" key="4">
    <source>
        <dbReference type="ARBA" id="ARBA00022692"/>
    </source>
</evidence>
<evidence type="ECO:0000313" key="11">
    <source>
        <dbReference type="EMBL" id="KON72821.1"/>
    </source>
</evidence>
<comment type="catalytic activity">
    <reaction evidence="8">
        <text>N-terminal S-1,2-diacyl-sn-glyceryl-L-cysteinyl-[lipoprotein] + a glycerophospholipid = N-acyl-S-1,2-diacyl-sn-glyceryl-L-cysteinyl-[lipoprotein] + a 2-acyl-sn-glycero-3-phospholipid + H(+)</text>
        <dbReference type="Rhea" id="RHEA:48228"/>
        <dbReference type="Rhea" id="RHEA-COMP:14681"/>
        <dbReference type="Rhea" id="RHEA-COMP:14684"/>
        <dbReference type="ChEBI" id="CHEBI:15378"/>
        <dbReference type="ChEBI" id="CHEBI:136912"/>
        <dbReference type="ChEBI" id="CHEBI:140656"/>
        <dbReference type="ChEBI" id="CHEBI:140657"/>
        <dbReference type="ChEBI" id="CHEBI:140660"/>
        <dbReference type="EC" id="2.3.1.269"/>
    </reaction>
</comment>
<feature type="domain" description="CN hydrolase" evidence="10">
    <location>
        <begin position="273"/>
        <end position="524"/>
    </location>
</feature>
<dbReference type="Proteomes" id="UP000037387">
    <property type="component" value="Unassembled WGS sequence"/>
</dbReference>
<evidence type="ECO:0000259" key="10">
    <source>
        <dbReference type="PROSITE" id="PS50263"/>
    </source>
</evidence>
<dbReference type="InterPro" id="IPR003010">
    <property type="entry name" value="C-N_Hydrolase"/>
</dbReference>
<keyword evidence="12" id="KW-1185">Reference proteome</keyword>
<dbReference type="GO" id="GO:0016410">
    <property type="term" value="F:N-acyltransferase activity"/>
    <property type="evidence" value="ECO:0007669"/>
    <property type="project" value="UniProtKB-UniRule"/>
</dbReference>
<feature type="transmembrane region" description="Helical" evidence="8">
    <location>
        <begin position="100"/>
        <end position="120"/>
    </location>
</feature>
<evidence type="ECO:0000256" key="7">
    <source>
        <dbReference type="ARBA" id="ARBA00023315"/>
    </source>
</evidence>
<dbReference type="PANTHER" id="PTHR38686">
    <property type="entry name" value="APOLIPOPROTEIN N-ACYLTRANSFERASE"/>
    <property type="match status" value="1"/>
</dbReference>
<dbReference type="GO" id="GO:0042158">
    <property type="term" value="P:lipoprotein biosynthetic process"/>
    <property type="evidence" value="ECO:0007669"/>
    <property type="project" value="UniProtKB-UniRule"/>
</dbReference>
<feature type="region of interest" description="Disordered" evidence="9">
    <location>
        <begin position="1"/>
        <end position="49"/>
    </location>
</feature>
<dbReference type="Gene3D" id="3.60.110.10">
    <property type="entry name" value="Carbon-nitrogen hydrolase"/>
    <property type="match status" value="1"/>
</dbReference>
<comment type="pathway">
    <text evidence="8">Protein modification; lipoprotein biosynthesis (N-acyl transfer).</text>
</comment>
<keyword evidence="4 8" id="KW-0812">Transmembrane</keyword>
<feature type="transmembrane region" description="Helical" evidence="8">
    <location>
        <begin position="210"/>
        <end position="230"/>
    </location>
</feature>
<dbReference type="PATRIC" id="fig|1350482.3.peg.2723"/>
<reference evidence="11 12" key="1">
    <citation type="journal article" date="2015" name="Sci. Rep.">
        <title>Functional and structural properties of a novel cellulosome-like multienzyme complex: efficient glycoside hydrolysis of water-insoluble 7-xylosyl-10-deacetylpaclitaxel.</title>
        <authorList>
            <person name="Dou T.Y."/>
            <person name="Luan H.W."/>
            <person name="Ge G.B."/>
            <person name="Dong M.M."/>
            <person name="Zou H.F."/>
            <person name="He Y.Q."/>
            <person name="Cui P."/>
            <person name="Wang J.Y."/>
            <person name="Hao D.C."/>
            <person name="Yang S.L."/>
            <person name="Yang L."/>
        </authorList>
    </citation>
    <scope>NUCLEOTIDE SEQUENCE [LARGE SCALE GENOMIC DNA]</scope>
    <source>
        <strain evidence="11 12">F16</strain>
    </source>
</reference>
<keyword evidence="2 8" id="KW-1003">Cell membrane</keyword>
<dbReference type="HAMAP" id="MF_01148">
    <property type="entry name" value="Lnt"/>
    <property type="match status" value="1"/>
</dbReference>
<dbReference type="Pfam" id="PF00795">
    <property type="entry name" value="CN_hydrolase"/>
    <property type="match status" value="1"/>
</dbReference>
<feature type="transmembrane region" description="Helical" evidence="8">
    <location>
        <begin position="237"/>
        <end position="257"/>
    </location>
</feature>
<protein>
    <recommendedName>
        <fullName evidence="8">Apolipoprotein N-acyltransferase</fullName>
        <shortName evidence="8">ALP N-acyltransferase</shortName>
        <ecNumber evidence="8">2.3.1.269</ecNumber>
    </recommendedName>
</protein>
<feature type="transmembrane region" description="Helical" evidence="8">
    <location>
        <begin position="161"/>
        <end position="178"/>
    </location>
</feature>
<dbReference type="PROSITE" id="PS50263">
    <property type="entry name" value="CN_HYDROLASE"/>
    <property type="match status" value="1"/>
</dbReference>
<name>A0A0M0F6J7_CELCE</name>
<comment type="similarity">
    <text evidence="8">Belongs to the CN hydrolase family. Apolipoprotein N-acyltransferase subfamily.</text>
</comment>
<dbReference type="InterPro" id="IPR004563">
    <property type="entry name" value="Apolipo_AcylTrfase"/>
</dbReference>
<dbReference type="AlphaFoldDB" id="A0A0M0F6J7"/>
<dbReference type="RefSeq" id="WP_395981138.1">
    <property type="nucleotide sequence ID" value="NZ_KQ435291.1"/>
</dbReference>
<comment type="function">
    <text evidence="8">Catalyzes the phospholipid dependent N-acylation of the N-terminal cysteine of apolipoprotein, the last step in lipoprotein maturation.</text>
</comment>
<keyword evidence="7 8" id="KW-0012">Acyltransferase</keyword>
<evidence type="ECO:0000256" key="3">
    <source>
        <dbReference type="ARBA" id="ARBA00022679"/>
    </source>
</evidence>
<dbReference type="NCBIfam" id="TIGR00546">
    <property type="entry name" value="lnt"/>
    <property type="match status" value="1"/>
</dbReference>
<dbReference type="EC" id="2.3.1.269" evidence="8"/>
<evidence type="ECO:0000256" key="6">
    <source>
        <dbReference type="ARBA" id="ARBA00023136"/>
    </source>
</evidence>
<evidence type="ECO:0000256" key="1">
    <source>
        <dbReference type="ARBA" id="ARBA00004651"/>
    </source>
</evidence>
<dbReference type="UniPathway" id="UPA00666"/>
<keyword evidence="3 8" id="KW-0808">Transferase</keyword>
<keyword evidence="6 8" id="KW-0472">Membrane</keyword>
<dbReference type="InterPro" id="IPR036526">
    <property type="entry name" value="C-N_Hydrolase_sf"/>
</dbReference>
<dbReference type="PANTHER" id="PTHR38686:SF1">
    <property type="entry name" value="APOLIPOPROTEIN N-ACYLTRANSFERASE"/>
    <property type="match status" value="1"/>
</dbReference>